<dbReference type="EMBL" id="CAJPWZ010002146">
    <property type="protein sequence ID" value="CAG2231460.1"/>
    <property type="molecule type" value="Genomic_DNA"/>
</dbReference>
<dbReference type="OrthoDB" id="6127970at2759"/>
<evidence type="ECO:0008006" key="3">
    <source>
        <dbReference type="Google" id="ProtNLM"/>
    </source>
</evidence>
<sequence>MTLTQLNGMFVLQVTDRIHTTFNTSETCCSQESVNARYQPHVLLCLYQVLNGHHGHHNYYFTIKATNLAGLSVMKTSVTYTHDVQLPAKGIVIDVPMMINQSAHANKDIEDIDFSTDKTSLAVSWTGFAHPHERVNFSGCVGTLPKMCDVSTMTVFTESPSFSFKV</sequence>
<evidence type="ECO:0000313" key="2">
    <source>
        <dbReference type="Proteomes" id="UP000683360"/>
    </source>
</evidence>
<name>A0A8S3TD76_MYTED</name>
<reference evidence="1" key="1">
    <citation type="submission" date="2021-03" db="EMBL/GenBank/DDBJ databases">
        <authorList>
            <person name="Bekaert M."/>
        </authorList>
    </citation>
    <scope>NUCLEOTIDE SEQUENCE</scope>
</reference>
<dbReference type="AlphaFoldDB" id="A0A8S3TD76"/>
<organism evidence="1 2">
    <name type="scientific">Mytilus edulis</name>
    <name type="common">Blue mussel</name>
    <dbReference type="NCBI Taxonomy" id="6550"/>
    <lineage>
        <taxon>Eukaryota</taxon>
        <taxon>Metazoa</taxon>
        <taxon>Spiralia</taxon>
        <taxon>Lophotrochozoa</taxon>
        <taxon>Mollusca</taxon>
        <taxon>Bivalvia</taxon>
        <taxon>Autobranchia</taxon>
        <taxon>Pteriomorphia</taxon>
        <taxon>Mytilida</taxon>
        <taxon>Mytiloidea</taxon>
        <taxon>Mytilidae</taxon>
        <taxon>Mytilinae</taxon>
        <taxon>Mytilus</taxon>
    </lineage>
</organism>
<evidence type="ECO:0000313" key="1">
    <source>
        <dbReference type="EMBL" id="CAG2231460.1"/>
    </source>
</evidence>
<comment type="caution">
    <text evidence="1">The sequence shown here is derived from an EMBL/GenBank/DDBJ whole genome shotgun (WGS) entry which is preliminary data.</text>
</comment>
<gene>
    <name evidence="1" type="ORF">MEDL_44267</name>
</gene>
<accession>A0A8S3TD76</accession>
<protein>
    <recommendedName>
        <fullName evidence="3">Fibronectin type-III domain-containing protein</fullName>
    </recommendedName>
</protein>
<keyword evidence="2" id="KW-1185">Reference proteome</keyword>
<dbReference type="Proteomes" id="UP000683360">
    <property type="component" value="Unassembled WGS sequence"/>
</dbReference>
<proteinExistence type="predicted"/>